<protein>
    <submittedName>
        <fullName evidence="4">TetR family transcriptional regulator</fullName>
    </submittedName>
</protein>
<evidence type="ECO:0000256" key="1">
    <source>
        <dbReference type="ARBA" id="ARBA00023125"/>
    </source>
</evidence>
<dbReference type="InterPro" id="IPR039532">
    <property type="entry name" value="TetR_C_Firmicutes"/>
</dbReference>
<name>A0A0E2Q014_STRTR</name>
<dbReference type="Gene3D" id="1.10.357.10">
    <property type="entry name" value="Tetracycline Repressor, domain 2"/>
    <property type="match status" value="1"/>
</dbReference>
<evidence type="ECO:0000313" key="4">
    <source>
        <dbReference type="EMBL" id="ETW87940.1"/>
    </source>
</evidence>
<dbReference type="InterPro" id="IPR009057">
    <property type="entry name" value="Homeodomain-like_sf"/>
</dbReference>
<feature type="DNA-binding region" description="H-T-H motif" evidence="2">
    <location>
        <begin position="31"/>
        <end position="50"/>
    </location>
</feature>
<dbReference type="HOGENOM" id="CLU_087539_0_1_9"/>
<feature type="domain" description="HTH tetR-type" evidence="3">
    <location>
        <begin position="8"/>
        <end position="68"/>
    </location>
</feature>
<dbReference type="EMBL" id="AZJT01000074">
    <property type="protein sequence ID" value="ETW87940.1"/>
    <property type="molecule type" value="Genomic_DNA"/>
</dbReference>
<sequence length="179" mass="20894">MTKDQRRSLTKKALLDALVICLKDQDFNEITTIRLVQTAGISRSSFYTHYKDKFEMIDSYQKELFHKLEYIFDKYEGKKEGAFLEIFEILTREKLLSALLSTNGAKEIKDFLINKLQRMIAEDFIDPTAEKRALKGFEKNYASIYLAHAIFGACQAWIKNGKKESPQEMTDFLLRFIPQ</sequence>
<dbReference type="PROSITE" id="PS50977">
    <property type="entry name" value="HTH_TETR_2"/>
    <property type="match status" value="1"/>
</dbReference>
<organism evidence="4 5">
    <name type="scientific">Streptococcus thermophilus M17PTZA496</name>
    <dbReference type="NCBI Taxonomy" id="1433289"/>
    <lineage>
        <taxon>Bacteria</taxon>
        <taxon>Bacillati</taxon>
        <taxon>Bacillota</taxon>
        <taxon>Bacilli</taxon>
        <taxon>Lactobacillales</taxon>
        <taxon>Streptococcaceae</taxon>
        <taxon>Streptococcus</taxon>
    </lineage>
</organism>
<dbReference type="Pfam" id="PF14278">
    <property type="entry name" value="TetR_C_8"/>
    <property type="match status" value="1"/>
</dbReference>
<keyword evidence="1 2" id="KW-0238">DNA-binding</keyword>
<dbReference type="SUPFAM" id="SSF46689">
    <property type="entry name" value="Homeodomain-like"/>
    <property type="match status" value="1"/>
</dbReference>
<dbReference type="GO" id="GO:0003677">
    <property type="term" value="F:DNA binding"/>
    <property type="evidence" value="ECO:0007669"/>
    <property type="project" value="UniProtKB-UniRule"/>
</dbReference>
<dbReference type="Proteomes" id="UP000024559">
    <property type="component" value="Chromosome"/>
</dbReference>
<dbReference type="RefSeq" id="WP_084829176.1">
    <property type="nucleotide sequence ID" value="NZ_CM002372.1"/>
</dbReference>
<dbReference type="PANTHER" id="PTHR43479:SF7">
    <property type="entry name" value="TETR-FAMILY TRANSCRIPTIONAL REGULATOR"/>
    <property type="match status" value="1"/>
</dbReference>
<dbReference type="InterPro" id="IPR001647">
    <property type="entry name" value="HTH_TetR"/>
</dbReference>
<gene>
    <name evidence="4" type="ORF">X841_11430</name>
</gene>
<evidence type="ECO:0000259" key="3">
    <source>
        <dbReference type="PROSITE" id="PS50977"/>
    </source>
</evidence>
<evidence type="ECO:0000256" key="2">
    <source>
        <dbReference type="PROSITE-ProRule" id="PRU00335"/>
    </source>
</evidence>
<dbReference type="AlphaFoldDB" id="A0A0E2Q014"/>
<accession>A0A0E2Q014</accession>
<proteinExistence type="predicted"/>
<dbReference type="PATRIC" id="fig|1433289.7.peg.2346"/>
<reference evidence="5" key="1">
    <citation type="submission" date="2013-12" db="EMBL/GenBank/DDBJ databases">
        <title>Genome sequences of Streptococcus thermophilus strains MTH17CL396 and M17PTZA496 isolated from Fontina cheese in Valle d'Aosta region (Italy).</title>
        <authorList>
            <person name="Treu L."/>
            <person name="Giacomini A."/>
            <person name="Corich V."/>
            <person name="Vendramin V."/>
            <person name="Bovo B."/>
        </authorList>
    </citation>
    <scope>NUCLEOTIDE SEQUENCE [LARGE SCALE GENOMIC DNA]</scope>
    <source>
        <strain evidence="5">M17PTZA496</strain>
    </source>
</reference>
<evidence type="ECO:0000313" key="5">
    <source>
        <dbReference type="Proteomes" id="UP000024559"/>
    </source>
</evidence>
<comment type="caution">
    <text evidence="4">The sequence shown here is derived from an EMBL/GenBank/DDBJ whole genome shotgun (WGS) entry which is preliminary data.</text>
</comment>
<dbReference type="PANTHER" id="PTHR43479">
    <property type="entry name" value="ACREF/ENVCD OPERON REPRESSOR-RELATED"/>
    <property type="match status" value="1"/>
</dbReference>
<dbReference type="InterPro" id="IPR050624">
    <property type="entry name" value="HTH-type_Tx_Regulator"/>
</dbReference>